<evidence type="ECO:0000256" key="1">
    <source>
        <dbReference type="SAM" id="MobiDB-lite"/>
    </source>
</evidence>
<accession>A0A5C5BFK4</accession>
<evidence type="ECO:0008006" key="6">
    <source>
        <dbReference type="Google" id="ProtNLM"/>
    </source>
</evidence>
<protein>
    <recommendedName>
        <fullName evidence="6">Alpha/beta-hydrolase catalytic domain-containing protein</fullName>
    </recommendedName>
</protein>
<dbReference type="OrthoDB" id="4397445at2"/>
<dbReference type="AlphaFoldDB" id="A0A5C5BFK4"/>
<dbReference type="EMBL" id="VENP01000011">
    <property type="protein sequence ID" value="TNU76068.1"/>
    <property type="molecule type" value="Genomic_DNA"/>
</dbReference>
<feature type="compositionally biased region" description="Basic residues" evidence="1">
    <location>
        <begin position="103"/>
        <end position="122"/>
    </location>
</feature>
<dbReference type="Proteomes" id="UP000313849">
    <property type="component" value="Unassembled WGS sequence"/>
</dbReference>
<evidence type="ECO:0000313" key="5">
    <source>
        <dbReference type="Proteomes" id="UP000313849"/>
    </source>
</evidence>
<keyword evidence="5" id="KW-1185">Reference proteome</keyword>
<feature type="compositionally biased region" description="Basic and acidic residues" evidence="1">
    <location>
        <begin position="47"/>
        <end position="64"/>
    </location>
</feature>
<evidence type="ECO:0000313" key="4">
    <source>
        <dbReference type="EMBL" id="TNU76068.1"/>
    </source>
</evidence>
<feature type="domain" description="Alpha/beta-hydrolase catalytic" evidence="2">
    <location>
        <begin position="449"/>
        <end position="744"/>
    </location>
</feature>
<dbReference type="InterPro" id="IPR027788">
    <property type="entry name" value="Alpha/beta-hydrolase_N_dom"/>
</dbReference>
<dbReference type="Pfam" id="PF15420">
    <property type="entry name" value="Abhydrolase_9_N"/>
    <property type="match status" value="1"/>
</dbReference>
<comment type="caution">
    <text evidence="4">The sequence shown here is derived from an EMBL/GenBank/DDBJ whole genome shotgun (WGS) entry which is preliminary data.</text>
</comment>
<feature type="region of interest" description="Disordered" evidence="1">
    <location>
        <begin position="1"/>
        <end position="124"/>
    </location>
</feature>
<feature type="compositionally biased region" description="Basic residues" evidence="1">
    <location>
        <begin position="26"/>
        <end position="39"/>
    </location>
</feature>
<evidence type="ECO:0000259" key="2">
    <source>
        <dbReference type="Pfam" id="PF10081"/>
    </source>
</evidence>
<name>A0A5C5BFK4_9MICO</name>
<reference evidence="4 5" key="1">
    <citation type="submission" date="2019-06" db="EMBL/GenBank/DDBJ databases">
        <title>Draft genome sequence of Miniimonas arenae KCTC 19750T isolated from sea sand.</title>
        <authorList>
            <person name="Park S.-J."/>
        </authorList>
    </citation>
    <scope>NUCLEOTIDE SEQUENCE [LARGE SCALE GENOMIC DNA]</scope>
    <source>
        <strain evidence="4 5">KCTC 19750</strain>
    </source>
</reference>
<dbReference type="Pfam" id="PF10081">
    <property type="entry name" value="Abhydrolase_9"/>
    <property type="match status" value="1"/>
</dbReference>
<organism evidence="4 5">
    <name type="scientific">Miniimonas arenae</name>
    <dbReference type="NCBI Taxonomy" id="676201"/>
    <lineage>
        <taxon>Bacteria</taxon>
        <taxon>Bacillati</taxon>
        <taxon>Actinomycetota</taxon>
        <taxon>Actinomycetes</taxon>
        <taxon>Micrococcales</taxon>
        <taxon>Beutenbergiaceae</taxon>
        <taxon>Miniimonas</taxon>
    </lineage>
</organism>
<sequence length="755" mass="80928">MQLHGAVHPPLAPAGEHVGDRDRPRLRGQRLRHGGRLRARLQGPRAPAHEHGQGRREHAHPHQRDRARRARHLHDERGHRLDHGRAPAHHEGASRAGGLPRAARPRRRRRPGVRPHRARRGRGAAARLLPQGLRARAVVRTVHAVSAAGVLASLRAARALATDRAATATAADAARAAAAVTPAAASARLAVGPLGRFWRSLSPAGLAVGAAAYAAGTRPTLAPRGAVAQGVAAGLSLAVGYALGARGERLVHWARRGAHRADDAAGHPWSDAQPVARAVAGASLAATAVVTLWTGAQGQRRLQRLWGLPATAQPDPRTLAVAAGAIVLPVIAQRRIRRRVHALRSLLGRWLPEPVAGVAGDALYTVGSILLLRAGFAEILGRYVTGRFAIRSGTISHEYERPTASTRSGSPASFEPWSGLGAEGRRFVGSGPSVEEIAELTGRPAVEPIRVYVGVTTHGKLVDPPDLDAMAARLVAELDRTRAWERDVLVLVTPTGSGWVDGPAVAAVEYLHGGRTAVAALQYSVNPSWVQLALELDLPARAGRALFEAVHARWRQLPPDSRPLLVPFGLSLGAYGSQAAFGSLEDVLSRAGGAVWAGSPRFTPLVTELTARRDAGSTQIHPVLDGGRHVRFATRNGGPQHLDALGSAGSPRVVYVQHPSDGVARWWWPELWRPDDWLREPVGQDVLPRLQWWPVITGVQLFLDMMVSDSDGIPAGYGHHYCGAYVDAWRWVTQPDGWDESRLAALRARLADVPR</sequence>
<dbReference type="InterPro" id="IPR027787">
    <property type="entry name" value="Alpha/beta-hydrolase_catalytic"/>
</dbReference>
<evidence type="ECO:0000259" key="3">
    <source>
        <dbReference type="Pfam" id="PF15420"/>
    </source>
</evidence>
<gene>
    <name evidence="4" type="ORF">FH969_04540</name>
</gene>
<feature type="domain" description="Alpha/beta-hydrolase N-terminal" evidence="3">
    <location>
        <begin position="219"/>
        <end position="432"/>
    </location>
</feature>
<proteinExistence type="predicted"/>
<feature type="compositionally biased region" description="Basic and acidic residues" evidence="1">
    <location>
        <begin position="73"/>
        <end position="93"/>
    </location>
</feature>